<reference evidence="1" key="1">
    <citation type="submission" date="2021-02" db="EMBL/GenBank/DDBJ databases">
        <authorList>
            <consortium name="DOE Joint Genome Institute"/>
            <person name="Ahrendt S."/>
            <person name="Looney B.P."/>
            <person name="Miyauchi S."/>
            <person name="Morin E."/>
            <person name="Drula E."/>
            <person name="Courty P.E."/>
            <person name="Chicoki N."/>
            <person name="Fauchery L."/>
            <person name="Kohler A."/>
            <person name="Kuo A."/>
            <person name="Labutti K."/>
            <person name="Pangilinan J."/>
            <person name="Lipzen A."/>
            <person name="Riley R."/>
            <person name="Andreopoulos W."/>
            <person name="He G."/>
            <person name="Johnson J."/>
            <person name="Barry K.W."/>
            <person name="Grigoriev I.V."/>
            <person name="Nagy L."/>
            <person name="Hibbett D."/>
            <person name="Henrissat B."/>
            <person name="Matheny P.B."/>
            <person name="Labbe J."/>
            <person name="Martin F."/>
        </authorList>
    </citation>
    <scope>NUCLEOTIDE SEQUENCE</scope>
    <source>
        <strain evidence="1">FP105234-sp</strain>
    </source>
</reference>
<name>A0ACB8S2R4_9AGAM</name>
<proteinExistence type="predicted"/>
<sequence>MQRGGRGDSRGRGGDRGRGGRGSSPAGRGSPGGDSYRGRGSPGPGGGDGYRGRGGGGDGGFRGGGGDFRGRGFGGPPRGRGGREQGGVFAPGGPANIDARLDASQDQLVASFKSLTLQHDDLPLRPNFGTVGTAIKLRTNFFPVRLPKGPLHEYDVSISPAQGTKIRRVKRRIFQLAEQAPDWVEKGLRGNVAHDHSAKLIAAKVLVQPLTIRVPFYDEDEDGPRTDGKGKEYTLTIKYIQAIDTGNLQNYLMGDLQSRNIDILPVIAALNLILAAHPNRTQAGGGVMVGRNRFFFPTVQPPVPLGGGLEAWRGFFSSVRPAFKQLMVNVNVCTTAFYQEGNLAESMMAFERSSFGARASAFVRGVRVKTDHLGFRKSVKGLAKVNARQHKFKWDEGGGAMVSVEDYFLRKYRIKLRYPEMQLVDVGGKQTNYIPPEVCTILPGQSFKGKLLDDQTAQMILVAAKPPNVNAAAITTSGLKELGFNQGTNASPVLNVFGVTIGNEMAIVPGRILSPPRIRYGRGDPQVDERASWNMRGVVFAVGAKLDNWAVLVIKDGMPNAEFVDTHDPELLGTVEGFVKMCRTSGMNVSQAPPQYVMAVLPRKAPQDPIRAQAIGVLRNTLMTVRPKPSLVLVILANGDKHVYSGLKHLCDVYLDVATVCVQSQKIRKQAGQLQYFANVALKVNMKLGGVNHGLDEQSMAKLKQPSTMLVGMDVTHPGPGTVKGTPSIAAVVASSDQKFAQYPASMRIQETKKEMITDLREMMEERLQVYRDKNNKTLPARILVYRDGVSEGQFPIVVADEIPKIKAAFRKYDTAQTPYRPKLTVVICGKRHHTRFYPTDAQHADRDGNPRPGTVVDRGVTAIYEFDFFLQAHGGLQGTTKPTHYYVVCNEMDLKADDLQGLTNAVSYTFARATKAVSLVSPAYYADLACERGRCYLHKLLQGLSSSSTTTASGSAAEEDVYKEAVGLWHNGVKGKLKDVMFYL</sequence>
<accession>A0ACB8S2R4</accession>
<comment type="caution">
    <text evidence="1">The sequence shown here is derived from an EMBL/GenBank/DDBJ whole genome shotgun (WGS) entry which is preliminary data.</text>
</comment>
<gene>
    <name evidence="1" type="ORF">FA95DRAFT_1555798</name>
</gene>
<evidence type="ECO:0000313" key="1">
    <source>
        <dbReference type="EMBL" id="KAI0050290.1"/>
    </source>
</evidence>
<dbReference type="Proteomes" id="UP000814033">
    <property type="component" value="Unassembled WGS sequence"/>
</dbReference>
<keyword evidence="2" id="KW-1185">Reference proteome</keyword>
<reference evidence="1" key="2">
    <citation type="journal article" date="2022" name="New Phytol.">
        <title>Evolutionary transition to the ectomycorrhizal habit in the genomes of a hyperdiverse lineage of mushroom-forming fungi.</title>
        <authorList>
            <person name="Looney B."/>
            <person name="Miyauchi S."/>
            <person name="Morin E."/>
            <person name="Drula E."/>
            <person name="Courty P.E."/>
            <person name="Kohler A."/>
            <person name="Kuo A."/>
            <person name="LaButti K."/>
            <person name="Pangilinan J."/>
            <person name="Lipzen A."/>
            <person name="Riley R."/>
            <person name="Andreopoulos W."/>
            <person name="He G."/>
            <person name="Johnson J."/>
            <person name="Nolan M."/>
            <person name="Tritt A."/>
            <person name="Barry K.W."/>
            <person name="Grigoriev I.V."/>
            <person name="Nagy L.G."/>
            <person name="Hibbett D."/>
            <person name="Henrissat B."/>
            <person name="Matheny P.B."/>
            <person name="Labbe J."/>
            <person name="Martin F.M."/>
        </authorList>
    </citation>
    <scope>NUCLEOTIDE SEQUENCE</scope>
    <source>
        <strain evidence="1">FP105234-sp</strain>
    </source>
</reference>
<organism evidence="1 2">
    <name type="scientific">Auriscalpium vulgare</name>
    <dbReference type="NCBI Taxonomy" id="40419"/>
    <lineage>
        <taxon>Eukaryota</taxon>
        <taxon>Fungi</taxon>
        <taxon>Dikarya</taxon>
        <taxon>Basidiomycota</taxon>
        <taxon>Agaricomycotina</taxon>
        <taxon>Agaricomycetes</taxon>
        <taxon>Russulales</taxon>
        <taxon>Auriscalpiaceae</taxon>
        <taxon>Auriscalpium</taxon>
    </lineage>
</organism>
<dbReference type="EMBL" id="MU275863">
    <property type="protein sequence ID" value="KAI0050290.1"/>
    <property type="molecule type" value="Genomic_DNA"/>
</dbReference>
<evidence type="ECO:0000313" key="2">
    <source>
        <dbReference type="Proteomes" id="UP000814033"/>
    </source>
</evidence>
<protein>
    <submittedName>
        <fullName evidence="1">Argonaute-like protein</fullName>
    </submittedName>
</protein>